<evidence type="ECO:0000256" key="1">
    <source>
        <dbReference type="SAM" id="Phobius"/>
    </source>
</evidence>
<accession>F0ZPC8</accession>
<dbReference type="KEGG" id="dpp:DICPUDRAFT_80043"/>
<feature type="transmembrane region" description="Helical" evidence="1">
    <location>
        <begin position="61"/>
        <end position="79"/>
    </location>
</feature>
<name>F0ZPC8_DICPU</name>
<gene>
    <name evidence="2" type="ORF">DICPUDRAFT_80043</name>
</gene>
<dbReference type="VEuPathDB" id="AmoebaDB:DICPUDRAFT_80043"/>
<proteinExistence type="predicted"/>
<dbReference type="InParanoid" id="F0ZPC8"/>
<keyword evidence="3" id="KW-1185">Reference proteome</keyword>
<keyword evidence="1" id="KW-0812">Transmembrane</keyword>
<dbReference type="FunCoup" id="F0ZPC8">
    <property type="interactions" value="937"/>
</dbReference>
<sequence>MSEEEEDYFKIELPRLNKRLYKLEILPTELINRLSLQELNNDVIHKFQYLNKKRIRRIHKFLLLFFFLSVLNVLFGVMIKNLKAWIILLSIISFFQILSIPSIFFINKDHFKNTCDVIQYLNETYENRSIKFQYIKKYGMKHYKNGKYYIYIYKSYNTPYSIIPVHMQNNNINAKNISINNENTPLL</sequence>
<dbReference type="RefSeq" id="XP_003289263.1">
    <property type="nucleotide sequence ID" value="XM_003289215.1"/>
</dbReference>
<dbReference type="AlphaFoldDB" id="F0ZPC8"/>
<keyword evidence="1" id="KW-0472">Membrane</keyword>
<feature type="transmembrane region" description="Helical" evidence="1">
    <location>
        <begin position="85"/>
        <end position="106"/>
    </location>
</feature>
<dbReference type="Proteomes" id="UP000001064">
    <property type="component" value="Unassembled WGS sequence"/>
</dbReference>
<protein>
    <submittedName>
        <fullName evidence="2">Uncharacterized protein</fullName>
    </submittedName>
</protein>
<organism evidence="2 3">
    <name type="scientific">Dictyostelium purpureum</name>
    <name type="common">Slime mold</name>
    <dbReference type="NCBI Taxonomy" id="5786"/>
    <lineage>
        <taxon>Eukaryota</taxon>
        <taxon>Amoebozoa</taxon>
        <taxon>Evosea</taxon>
        <taxon>Eumycetozoa</taxon>
        <taxon>Dictyostelia</taxon>
        <taxon>Dictyosteliales</taxon>
        <taxon>Dictyosteliaceae</taxon>
        <taxon>Dictyostelium</taxon>
    </lineage>
</organism>
<evidence type="ECO:0000313" key="2">
    <source>
        <dbReference type="EMBL" id="EGC34211.1"/>
    </source>
</evidence>
<dbReference type="GeneID" id="10502149"/>
<evidence type="ECO:0000313" key="3">
    <source>
        <dbReference type="Proteomes" id="UP000001064"/>
    </source>
</evidence>
<dbReference type="EMBL" id="GL871107">
    <property type="protein sequence ID" value="EGC34211.1"/>
    <property type="molecule type" value="Genomic_DNA"/>
</dbReference>
<keyword evidence="1" id="KW-1133">Transmembrane helix</keyword>
<reference evidence="3" key="1">
    <citation type="journal article" date="2011" name="Genome Biol.">
        <title>Comparative genomics of the social amoebae Dictyostelium discoideum and Dictyostelium purpureum.</title>
        <authorList>
            <consortium name="US DOE Joint Genome Institute (JGI-PGF)"/>
            <person name="Sucgang R."/>
            <person name="Kuo A."/>
            <person name="Tian X."/>
            <person name="Salerno W."/>
            <person name="Parikh A."/>
            <person name="Feasley C.L."/>
            <person name="Dalin E."/>
            <person name="Tu H."/>
            <person name="Huang E."/>
            <person name="Barry K."/>
            <person name="Lindquist E."/>
            <person name="Shapiro H."/>
            <person name="Bruce D."/>
            <person name="Schmutz J."/>
            <person name="Salamov A."/>
            <person name="Fey P."/>
            <person name="Gaudet P."/>
            <person name="Anjard C."/>
            <person name="Babu M.M."/>
            <person name="Basu S."/>
            <person name="Bushmanova Y."/>
            <person name="van der Wel H."/>
            <person name="Katoh-Kurasawa M."/>
            <person name="Dinh C."/>
            <person name="Coutinho P.M."/>
            <person name="Saito T."/>
            <person name="Elias M."/>
            <person name="Schaap P."/>
            <person name="Kay R.R."/>
            <person name="Henrissat B."/>
            <person name="Eichinger L."/>
            <person name="Rivero F."/>
            <person name="Putnam N.H."/>
            <person name="West C.M."/>
            <person name="Loomis W.F."/>
            <person name="Chisholm R.L."/>
            <person name="Shaulsky G."/>
            <person name="Strassmann J.E."/>
            <person name="Queller D.C."/>
            <person name="Kuspa A."/>
            <person name="Grigoriev I.V."/>
        </authorList>
    </citation>
    <scope>NUCLEOTIDE SEQUENCE [LARGE SCALE GENOMIC DNA]</scope>
    <source>
        <strain evidence="3">QSDP1</strain>
    </source>
</reference>